<accession>A0AA38P4Q1</accession>
<dbReference type="EMBL" id="MU806333">
    <property type="protein sequence ID" value="KAJ3836283.1"/>
    <property type="molecule type" value="Genomic_DNA"/>
</dbReference>
<proteinExistence type="predicted"/>
<keyword evidence="3" id="KW-1185">Reference proteome</keyword>
<dbReference type="Proteomes" id="UP001163846">
    <property type="component" value="Unassembled WGS sequence"/>
</dbReference>
<evidence type="ECO:0000313" key="2">
    <source>
        <dbReference type="EMBL" id="KAJ3836283.1"/>
    </source>
</evidence>
<organism evidence="2 3">
    <name type="scientific">Lentinula raphanica</name>
    <dbReference type="NCBI Taxonomy" id="153919"/>
    <lineage>
        <taxon>Eukaryota</taxon>
        <taxon>Fungi</taxon>
        <taxon>Dikarya</taxon>
        <taxon>Basidiomycota</taxon>
        <taxon>Agaricomycotina</taxon>
        <taxon>Agaricomycetes</taxon>
        <taxon>Agaricomycetidae</taxon>
        <taxon>Agaricales</taxon>
        <taxon>Marasmiineae</taxon>
        <taxon>Omphalotaceae</taxon>
        <taxon>Lentinula</taxon>
    </lineage>
</organism>
<sequence length="576" mass="64099">MSDAIWQAECINKFNALPRKPLAPGPSGLVPNVWHFDLRYIPISPPSHILFLLQNESKIAAHQILPVGKDQNASGLSYFPYNAKDAALEICFGLMHLFNTVLNQEKSPIGSVPMAPYGPWKLTTDDCSLAEAVETQFKALGVEGERCKVDFVDLTEEAQKHFEVMYDGIANAHGLAGLARALLVTPDSIAFSSRPQPGPKGGALMPRSPEDADSDTHQLLMYYAYEYMNSEPYPMASSPSDKIRRPYSFEDLLIMIKYRTTFMTLEQVKREADIGDGVAAIDAGLRLKYGIQCETDRFLSRSYLLKAALDEKVSAETRSMAHSLLVFWYTAGRTSDVDSRDISAAIYHADEAVRIASQNDHGSHRLVATANVILFARTTVEPLINRLKVPELLIHFKWIVKALKQRNATTRLERLAVERKMMKKPNRYRCANVDCEIEADTGKMLYQCSGKCDRDKKPSYCGKRHVYLSTSLADWKNHKPFCQPGAPCSVIEPITYSTSGAGSTPGGSIRVPVHHNNGTTTLYSTSTMDPELLKEMGKNINMEKTALGENRSVKLDLFNIDSSSSCNNDSMLVIRL</sequence>
<protein>
    <recommendedName>
        <fullName evidence="4">MYND-type domain-containing protein</fullName>
    </recommendedName>
</protein>
<evidence type="ECO:0000313" key="3">
    <source>
        <dbReference type="Proteomes" id="UP001163846"/>
    </source>
</evidence>
<dbReference type="AlphaFoldDB" id="A0AA38P4Q1"/>
<gene>
    <name evidence="2" type="ORF">F5878DRAFT_586863</name>
</gene>
<name>A0AA38P4Q1_9AGAR</name>
<reference evidence="2" key="1">
    <citation type="submission" date="2022-08" db="EMBL/GenBank/DDBJ databases">
        <authorList>
            <consortium name="DOE Joint Genome Institute"/>
            <person name="Min B."/>
            <person name="Riley R."/>
            <person name="Sierra-Patev S."/>
            <person name="Naranjo-Ortiz M."/>
            <person name="Looney B."/>
            <person name="Konkel Z."/>
            <person name="Slot J.C."/>
            <person name="Sakamoto Y."/>
            <person name="Steenwyk J.L."/>
            <person name="Rokas A."/>
            <person name="Carro J."/>
            <person name="Camarero S."/>
            <person name="Ferreira P."/>
            <person name="Molpeceres G."/>
            <person name="Ruiz-Duenas F.J."/>
            <person name="Serrano A."/>
            <person name="Henrissat B."/>
            <person name="Drula E."/>
            <person name="Hughes K.W."/>
            <person name="Mata J.L."/>
            <person name="Ishikawa N.K."/>
            <person name="Vargas-Isla R."/>
            <person name="Ushijima S."/>
            <person name="Smith C.A."/>
            <person name="Ahrendt S."/>
            <person name="Andreopoulos W."/>
            <person name="He G."/>
            <person name="Labutti K."/>
            <person name="Lipzen A."/>
            <person name="Ng V."/>
            <person name="Sandor L."/>
            <person name="Barry K."/>
            <person name="Martinez A.T."/>
            <person name="Xiao Y."/>
            <person name="Gibbons J.G."/>
            <person name="Terashima K."/>
            <person name="Hibbett D.S."/>
            <person name="Grigoriev I.V."/>
        </authorList>
    </citation>
    <scope>NUCLEOTIDE SEQUENCE</scope>
    <source>
        <strain evidence="2">TFB9207</strain>
    </source>
</reference>
<evidence type="ECO:0008006" key="4">
    <source>
        <dbReference type="Google" id="ProtNLM"/>
    </source>
</evidence>
<comment type="caution">
    <text evidence="2">The sequence shown here is derived from an EMBL/GenBank/DDBJ whole genome shotgun (WGS) entry which is preliminary data.</text>
</comment>
<feature type="region of interest" description="Disordered" evidence="1">
    <location>
        <begin position="192"/>
        <end position="211"/>
    </location>
</feature>
<evidence type="ECO:0000256" key="1">
    <source>
        <dbReference type="SAM" id="MobiDB-lite"/>
    </source>
</evidence>